<dbReference type="Proteomes" id="UP000250275">
    <property type="component" value="Unassembled WGS sequence"/>
</dbReference>
<evidence type="ECO:0000313" key="4">
    <source>
        <dbReference type="Proteomes" id="UP000250275"/>
    </source>
</evidence>
<dbReference type="SMART" id="SM00594">
    <property type="entry name" value="UAS"/>
    <property type="match status" value="1"/>
</dbReference>
<proteinExistence type="predicted"/>
<dbReference type="CDD" id="cd14348">
    <property type="entry name" value="UBA_p47"/>
    <property type="match status" value="1"/>
</dbReference>
<keyword evidence="4" id="KW-1185">Reference proteome</keyword>
<feature type="compositionally biased region" description="Polar residues" evidence="1">
    <location>
        <begin position="308"/>
        <end position="319"/>
    </location>
</feature>
<dbReference type="PANTHER" id="PTHR23322:SF6">
    <property type="entry name" value="UBX DOMAIN-CONTAINING PROTEIN 7"/>
    <property type="match status" value="1"/>
</dbReference>
<organism evidence="3 4">
    <name type="scientific">Eufriesea mexicana</name>
    <dbReference type="NCBI Taxonomy" id="516756"/>
    <lineage>
        <taxon>Eukaryota</taxon>
        <taxon>Metazoa</taxon>
        <taxon>Ecdysozoa</taxon>
        <taxon>Arthropoda</taxon>
        <taxon>Hexapoda</taxon>
        <taxon>Insecta</taxon>
        <taxon>Pterygota</taxon>
        <taxon>Neoptera</taxon>
        <taxon>Endopterygota</taxon>
        <taxon>Hymenoptera</taxon>
        <taxon>Apocrita</taxon>
        <taxon>Aculeata</taxon>
        <taxon>Apoidea</taxon>
        <taxon>Anthophila</taxon>
        <taxon>Apidae</taxon>
        <taxon>Eufriesea</taxon>
    </lineage>
</organism>
<dbReference type="InterPro" id="IPR009060">
    <property type="entry name" value="UBA-like_sf"/>
</dbReference>
<dbReference type="InterPro" id="IPR006577">
    <property type="entry name" value="UAS"/>
</dbReference>
<name>A0A310SH32_9HYME</name>
<dbReference type="GO" id="GO:0043130">
    <property type="term" value="F:ubiquitin binding"/>
    <property type="evidence" value="ECO:0007669"/>
    <property type="project" value="TreeGrafter"/>
</dbReference>
<dbReference type="Gene3D" id="3.40.30.10">
    <property type="entry name" value="Glutaredoxin"/>
    <property type="match status" value="1"/>
</dbReference>
<dbReference type="PROSITE" id="PS50033">
    <property type="entry name" value="UBX"/>
    <property type="match status" value="1"/>
</dbReference>
<feature type="domain" description="UBX" evidence="2">
    <location>
        <begin position="359"/>
        <end position="436"/>
    </location>
</feature>
<gene>
    <name evidence="3" type="ORF">WN48_09829</name>
</gene>
<dbReference type="GO" id="GO:0005634">
    <property type="term" value="C:nucleus"/>
    <property type="evidence" value="ECO:0007669"/>
    <property type="project" value="TreeGrafter"/>
</dbReference>
<dbReference type="PANTHER" id="PTHR23322">
    <property type="entry name" value="FAS-ASSOCIATED PROTEIN"/>
    <property type="match status" value="1"/>
</dbReference>
<evidence type="ECO:0000259" key="2">
    <source>
        <dbReference type="PROSITE" id="PS50033"/>
    </source>
</evidence>
<dbReference type="AlphaFoldDB" id="A0A310SH32"/>
<dbReference type="CDD" id="cd02958">
    <property type="entry name" value="UAS"/>
    <property type="match status" value="1"/>
</dbReference>
<dbReference type="Pfam" id="PF14555">
    <property type="entry name" value="UBA_4"/>
    <property type="match status" value="1"/>
</dbReference>
<dbReference type="Gene3D" id="1.10.8.10">
    <property type="entry name" value="DNA helicase RuvA subunit, C-terminal domain"/>
    <property type="match status" value="1"/>
</dbReference>
<feature type="region of interest" description="Disordered" evidence="1">
    <location>
        <begin position="308"/>
        <end position="354"/>
    </location>
</feature>
<dbReference type="InterPro" id="IPR050730">
    <property type="entry name" value="UBX_domain-protein"/>
</dbReference>
<dbReference type="EMBL" id="KQ767066">
    <property type="protein sequence ID" value="OAD53489.1"/>
    <property type="molecule type" value="Genomic_DNA"/>
</dbReference>
<dbReference type="InterPro" id="IPR036249">
    <property type="entry name" value="Thioredoxin-like_sf"/>
</dbReference>
<protein>
    <submittedName>
        <fullName evidence="3">UBX domain-containing protein 7</fullName>
    </submittedName>
</protein>
<dbReference type="GO" id="GO:0043161">
    <property type="term" value="P:proteasome-mediated ubiquitin-dependent protein catabolic process"/>
    <property type="evidence" value="ECO:0007669"/>
    <property type="project" value="TreeGrafter"/>
</dbReference>
<dbReference type="Gene3D" id="3.10.20.90">
    <property type="entry name" value="Phosphatidylinositol 3-kinase Catalytic Subunit, Chain A, domain 1"/>
    <property type="match status" value="1"/>
</dbReference>
<evidence type="ECO:0000256" key="1">
    <source>
        <dbReference type="SAM" id="MobiDB-lite"/>
    </source>
</evidence>
<feature type="compositionally biased region" description="Basic and acidic residues" evidence="1">
    <location>
        <begin position="326"/>
        <end position="354"/>
    </location>
</feature>
<reference evidence="3 4" key="1">
    <citation type="submission" date="2015-07" db="EMBL/GenBank/DDBJ databases">
        <title>The genome of Eufriesea mexicana.</title>
        <authorList>
            <person name="Pan H."/>
            <person name="Kapheim K."/>
        </authorList>
    </citation>
    <scope>NUCLEOTIDE SEQUENCE [LARGE SCALE GENOMIC DNA]</scope>
    <source>
        <strain evidence="3">0111107269</strain>
        <tissue evidence="3">Whole body</tissue>
    </source>
</reference>
<accession>A0A310SH32</accession>
<sequence length="439" mass="49514">MDQELIEKFIEVTGESEATAHQYLSLTDGNVETAISLMFDSGQAPEPLRTPDPEPEVRPPILPVQEVLVPSGPICSLPRLSTNVFDRFRDFAVETQRQEEEMTRKVAGVKQLSYCKSKRLEDLFRPPCGILFLGSFMEAREHAKSLNRWLLVNIQNPQEFSCQILNRDVWSNQQIQEIVKDHFVLWQILSNTSDGSRYVHLYDVYEYPYLAVIDPRTGECIRTYNHITVDILMSALNDMLSSHPSPGCVTNNSIHLKKWNNCTATSTKESSASNSSDCISNSVKAFKHTIDNLDDSDITNATTAIQNSSTSMSVDTFENISKKRRMNESSELNEKNQETSSKNERSYEVKSDINETKTDSASALRLCLRLPNGKKETISMSAANTIEDFVNKMENMGYASTEHTYLVPFPKTNIGTLSPQIHLSDTILFPANTVFITKI</sequence>
<dbReference type="Pfam" id="PF13899">
    <property type="entry name" value="Thioredoxin_7"/>
    <property type="match status" value="1"/>
</dbReference>
<dbReference type="OrthoDB" id="270602at2759"/>
<evidence type="ECO:0000313" key="3">
    <source>
        <dbReference type="EMBL" id="OAD53489.1"/>
    </source>
</evidence>
<dbReference type="InterPro" id="IPR001012">
    <property type="entry name" value="UBX_dom"/>
</dbReference>
<dbReference type="Pfam" id="PF00789">
    <property type="entry name" value="UBX"/>
    <property type="match status" value="1"/>
</dbReference>
<dbReference type="SUPFAM" id="SSF46934">
    <property type="entry name" value="UBA-like"/>
    <property type="match status" value="1"/>
</dbReference>
<dbReference type="SUPFAM" id="SSF52833">
    <property type="entry name" value="Thioredoxin-like"/>
    <property type="match status" value="1"/>
</dbReference>
<dbReference type="InterPro" id="IPR029071">
    <property type="entry name" value="Ubiquitin-like_domsf"/>
</dbReference>
<dbReference type="SUPFAM" id="SSF54236">
    <property type="entry name" value="Ubiquitin-like"/>
    <property type="match status" value="1"/>
</dbReference>